<dbReference type="SUPFAM" id="SSF56784">
    <property type="entry name" value="HAD-like"/>
    <property type="match status" value="1"/>
</dbReference>
<dbReference type="PANTHER" id="PTHR43434:SF1">
    <property type="entry name" value="PHOSPHOGLYCOLATE PHOSPHATASE"/>
    <property type="match status" value="1"/>
</dbReference>
<dbReference type="PANTHER" id="PTHR43434">
    <property type="entry name" value="PHOSPHOGLYCOLATE PHOSPHATASE"/>
    <property type="match status" value="1"/>
</dbReference>
<proteinExistence type="inferred from homology"/>
<sequence length="212" mass="24649">MNKIKLLVLDCDGVLFDSKQANTYFYNYILERVGRPPMSPEEIEFIHMHSVNECLAYLFRNMPDKLDLAKNIQKEVSYSLFFDYLVMEKGVKEFLSWAKNYLYIALCTNRTTSTYPLLSHFNLTDYFDYVMDASIVPKSNPRALLQILEHFKTSPKETLYVGDSKVDEALCKACKVSLVAFKNRALNADYYVESFDELKELLLSKFSLSKRS</sequence>
<dbReference type="PaxDb" id="289377-HL41_08895"/>
<dbReference type="InterPro" id="IPR023214">
    <property type="entry name" value="HAD_sf"/>
</dbReference>
<comment type="similarity">
    <text evidence="3">Belongs to the HAD-like hydrolase superfamily. CbbY/CbbZ/Gph/YieH family.</text>
</comment>
<dbReference type="Proteomes" id="UP000028481">
    <property type="component" value="Chromosome"/>
</dbReference>
<dbReference type="HOGENOM" id="CLU_045011_19_3_0"/>
<dbReference type="InterPro" id="IPR041492">
    <property type="entry name" value="HAD_2"/>
</dbReference>
<dbReference type="RefSeq" id="WP_038062631.1">
    <property type="nucleotide sequence ID" value="NZ_CP008796.1"/>
</dbReference>
<keyword evidence="6" id="KW-1185">Reference proteome</keyword>
<reference evidence="5 6" key="1">
    <citation type="journal article" date="2015" name="Genome Announc.">
        <title>Genome Sequence of a Sulfate-Reducing Thermophilic Bacterium, Thermodesulfobacterium commune DSM 2178T (Phylum Thermodesulfobacteria).</title>
        <authorList>
            <person name="Bhatnagar S."/>
            <person name="Badger J.H."/>
            <person name="Madupu R."/>
            <person name="Khouri H.M."/>
            <person name="O'Connor E.M."/>
            <person name="Robb F.T."/>
            <person name="Ward N.L."/>
            <person name="Eisen J.A."/>
        </authorList>
    </citation>
    <scope>NUCLEOTIDE SEQUENCE [LARGE SCALE GENOMIC DNA]</scope>
    <source>
        <strain evidence="5 6">DSM 2178</strain>
    </source>
</reference>
<evidence type="ECO:0000256" key="2">
    <source>
        <dbReference type="ARBA" id="ARBA00004818"/>
    </source>
</evidence>
<dbReference type="KEGG" id="tcm:HL41_08895"/>
<comment type="pathway">
    <text evidence="2">Organic acid metabolism; glycolate biosynthesis; glycolate from 2-phosphoglycolate: step 1/1.</text>
</comment>
<dbReference type="AlphaFoldDB" id="A0A075WU11"/>
<name>A0A075WU11_9BACT</name>
<evidence type="ECO:0000256" key="4">
    <source>
        <dbReference type="ARBA" id="ARBA00013078"/>
    </source>
</evidence>
<dbReference type="SFLD" id="SFLDG01129">
    <property type="entry name" value="C1.5:_HAD__Beta-PGM__Phosphata"/>
    <property type="match status" value="1"/>
</dbReference>
<dbReference type="OrthoDB" id="9793014at2"/>
<dbReference type="GO" id="GO:0008967">
    <property type="term" value="F:phosphoglycolate phosphatase activity"/>
    <property type="evidence" value="ECO:0007669"/>
    <property type="project" value="UniProtKB-EC"/>
</dbReference>
<evidence type="ECO:0000313" key="5">
    <source>
        <dbReference type="EMBL" id="AIH04749.1"/>
    </source>
</evidence>
<dbReference type="GO" id="GO:0005829">
    <property type="term" value="C:cytosol"/>
    <property type="evidence" value="ECO:0007669"/>
    <property type="project" value="TreeGrafter"/>
</dbReference>
<comment type="catalytic activity">
    <reaction evidence="1">
        <text>2-phosphoglycolate + H2O = glycolate + phosphate</text>
        <dbReference type="Rhea" id="RHEA:14369"/>
        <dbReference type="ChEBI" id="CHEBI:15377"/>
        <dbReference type="ChEBI" id="CHEBI:29805"/>
        <dbReference type="ChEBI" id="CHEBI:43474"/>
        <dbReference type="ChEBI" id="CHEBI:58033"/>
        <dbReference type="EC" id="3.1.3.18"/>
    </reaction>
</comment>
<evidence type="ECO:0000256" key="3">
    <source>
        <dbReference type="ARBA" id="ARBA00006171"/>
    </source>
</evidence>
<accession>A0A075WU11</accession>
<dbReference type="EC" id="3.1.3.18" evidence="4"/>
<dbReference type="eggNOG" id="COG0546">
    <property type="taxonomic scope" value="Bacteria"/>
</dbReference>
<protein>
    <recommendedName>
        <fullName evidence="4">phosphoglycolate phosphatase</fullName>
        <ecNumber evidence="4">3.1.3.18</ecNumber>
    </recommendedName>
</protein>
<gene>
    <name evidence="5" type="ORF">HL41_08895</name>
</gene>
<dbReference type="InterPro" id="IPR050155">
    <property type="entry name" value="HAD-like_hydrolase_sf"/>
</dbReference>
<dbReference type="InterPro" id="IPR023198">
    <property type="entry name" value="PGP-like_dom2"/>
</dbReference>
<dbReference type="EMBL" id="CP008796">
    <property type="protein sequence ID" value="AIH04749.1"/>
    <property type="molecule type" value="Genomic_DNA"/>
</dbReference>
<dbReference type="SFLD" id="SFLDS00003">
    <property type="entry name" value="Haloacid_Dehalogenase"/>
    <property type="match status" value="1"/>
</dbReference>
<dbReference type="Gene3D" id="3.40.50.1000">
    <property type="entry name" value="HAD superfamily/HAD-like"/>
    <property type="match status" value="1"/>
</dbReference>
<dbReference type="InterPro" id="IPR036412">
    <property type="entry name" value="HAD-like_sf"/>
</dbReference>
<dbReference type="Pfam" id="PF13419">
    <property type="entry name" value="HAD_2"/>
    <property type="match status" value="1"/>
</dbReference>
<dbReference type="Gene3D" id="1.10.150.240">
    <property type="entry name" value="Putative phosphatase, domain 2"/>
    <property type="match status" value="1"/>
</dbReference>
<dbReference type="GO" id="GO:0006281">
    <property type="term" value="P:DNA repair"/>
    <property type="evidence" value="ECO:0007669"/>
    <property type="project" value="TreeGrafter"/>
</dbReference>
<organism evidence="5 6">
    <name type="scientific">Thermodesulfobacterium commune DSM 2178</name>
    <dbReference type="NCBI Taxonomy" id="289377"/>
    <lineage>
        <taxon>Bacteria</taxon>
        <taxon>Pseudomonadati</taxon>
        <taxon>Thermodesulfobacteriota</taxon>
        <taxon>Thermodesulfobacteria</taxon>
        <taxon>Thermodesulfobacteriales</taxon>
        <taxon>Thermodesulfobacteriaceae</taxon>
        <taxon>Thermodesulfobacterium</taxon>
    </lineage>
</organism>
<evidence type="ECO:0000313" key="6">
    <source>
        <dbReference type="Proteomes" id="UP000028481"/>
    </source>
</evidence>
<dbReference type="STRING" id="289377.HL41_08895"/>
<evidence type="ECO:0000256" key="1">
    <source>
        <dbReference type="ARBA" id="ARBA00000830"/>
    </source>
</evidence>